<feature type="binding site" evidence="11">
    <location>
        <position position="260"/>
    </location>
    <ligand>
        <name>Zn(2+)</name>
        <dbReference type="ChEBI" id="CHEBI:29105"/>
        <label>2</label>
        <note>catalytic</note>
    </ligand>
</feature>
<dbReference type="GeneID" id="100801869"/>
<dbReference type="GO" id="GO:0031012">
    <property type="term" value="C:extracellular matrix"/>
    <property type="evidence" value="ECO:0007669"/>
    <property type="project" value="InterPro"/>
</dbReference>
<comment type="cofactor">
    <cofactor evidence="11">
        <name>Ca(2+)</name>
        <dbReference type="ChEBI" id="CHEBI:29108"/>
    </cofactor>
    <text evidence="11">Can bind about 5 Ca(2+) ions per subunit.</text>
</comment>
<feature type="chain" id="PRO_5014579332" description="Peptidase metallopeptidase domain-containing protein" evidence="12">
    <location>
        <begin position="27"/>
        <end position="299"/>
    </location>
</feature>
<feature type="binding site" evidence="11">
    <location>
        <position position="198"/>
    </location>
    <ligand>
        <name>Ca(2+)</name>
        <dbReference type="ChEBI" id="CHEBI:29108"/>
        <label>2</label>
    </ligand>
</feature>
<sequence length="299" mass="32996">MALNLPKLPILFLLLSSMILFPFVEPQALKSPANAFAKTLQNLRGVHKGQKVKGVGTLRSYLQHFGYIANGDSSNDNFDEILESAIKDYQGFHHLRVTGVVDDETIKTLSLPRCGVPDIVTNPNPNPNPRGSTDPENYSFFPGSPRWRKWALTYALLSGATVSTISGNAVRQAMQNALQKWAQVSNFTFTEIGRTPADIVYGFHRGNHGDGYPFDGPGRVLAHAFSPQDGRLHYDADEQWNSNDGSNVDFETVTLHELGHIFGLGHSNVTGAVMFPTYAGLRRFLSQDDIDGIRALYGF</sequence>
<feature type="active site" evidence="10">
    <location>
        <position position="257"/>
    </location>
</feature>
<feature type="binding site" evidence="11">
    <location>
        <position position="256"/>
    </location>
    <ligand>
        <name>Zn(2+)</name>
        <dbReference type="ChEBI" id="CHEBI:29105"/>
        <label>2</label>
        <note>catalytic</note>
    </ligand>
</feature>
<feature type="signal peptide" evidence="12">
    <location>
        <begin position="1"/>
        <end position="26"/>
    </location>
</feature>
<evidence type="ECO:0000256" key="4">
    <source>
        <dbReference type="ARBA" id="ARBA00022729"/>
    </source>
</evidence>
<name>I1N5Y1_SOYBN</name>
<evidence type="ECO:0000256" key="12">
    <source>
        <dbReference type="SAM" id="SignalP"/>
    </source>
</evidence>
<evidence type="ECO:0000259" key="13">
    <source>
        <dbReference type="SMART" id="SM00235"/>
    </source>
</evidence>
<evidence type="ECO:0000256" key="9">
    <source>
        <dbReference type="ARBA" id="ARBA00023180"/>
    </source>
</evidence>
<keyword evidence="16" id="KW-1185">Reference proteome</keyword>
<evidence type="ECO:0000256" key="5">
    <source>
        <dbReference type="ARBA" id="ARBA00022801"/>
    </source>
</evidence>
<keyword evidence="4 12" id="KW-0732">Signal</keyword>
<dbReference type="Proteomes" id="UP000008827">
    <property type="component" value="Chromosome 19"/>
</dbReference>
<dbReference type="HOGENOM" id="CLU_015489_4_0_1"/>
<feature type="binding site" description="in inhibited form" evidence="11">
    <location>
        <position position="114"/>
    </location>
    <ligand>
        <name>Zn(2+)</name>
        <dbReference type="ChEBI" id="CHEBI:29105"/>
        <label>2</label>
        <note>catalytic</note>
    </ligand>
</feature>
<dbReference type="Gramene" id="KRG93413">
    <property type="protein sequence ID" value="KRG93413"/>
    <property type="gene ID" value="GLYMA_19G014300"/>
</dbReference>
<keyword evidence="3 11" id="KW-0479">Metal-binding</keyword>
<feature type="binding site" evidence="11">
    <location>
        <position position="216"/>
    </location>
    <ligand>
        <name>Ca(2+)</name>
        <dbReference type="ChEBI" id="CHEBI:29108"/>
        <label>3</label>
    </ligand>
</feature>
<feature type="binding site" evidence="11">
    <location>
        <position position="208"/>
    </location>
    <ligand>
        <name>Zn(2+)</name>
        <dbReference type="ChEBI" id="CHEBI:29105"/>
        <label>1</label>
    </ligand>
</feature>
<dbReference type="PaxDb" id="3847-GLYMA19G01730.1"/>
<proteinExistence type="inferred from homology"/>
<dbReference type="PANTHER" id="PTHR10201">
    <property type="entry name" value="MATRIX METALLOPROTEINASE"/>
    <property type="match status" value="1"/>
</dbReference>
<evidence type="ECO:0000256" key="6">
    <source>
        <dbReference type="ARBA" id="ARBA00022833"/>
    </source>
</evidence>
<dbReference type="PANTHER" id="PTHR10201:SF213">
    <property type="entry name" value="METALLOENDOPROTEINASE 2-MMP-LIKE"/>
    <property type="match status" value="1"/>
</dbReference>
<reference evidence="14" key="3">
    <citation type="submission" date="2018-07" db="EMBL/GenBank/DDBJ databases">
        <title>WGS assembly of Glycine max.</title>
        <authorList>
            <person name="Schmutz J."/>
            <person name="Cannon S."/>
            <person name="Schlueter J."/>
            <person name="Ma J."/>
            <person name="Mitros T."/>
            <person name="Nelson W."/>
            <person name="Hyten D."/>
            <person name="Song Q."/>
            <person name="Thelen J."/>
            <person name="Cheng J."/>
            <person name="Xu D."/>
            <person name="Hellsten U."/>
            <person name="May G."/>
            <person name="Yu Y."/>
            <person name="Sakurai T."/>
            <person name="Umezawa T."/>
            <person name="Bhattacharyya M."/>
            <person name="Sandhu D."/>
            <person name="Valliyodan B."/>
            <person name="Lindquist E."/>
            <person name="Peto M."/>
            <person name="Grant D."/>
            <person name="Shu S."/>
            <person name="Goodstein D."/>
            <person name="Barry K."/>
            <person name="Futrell-Griggs M."/>
            <person name="Abernathy B."/>
            <person name="Du J."/>
            <person name="Tian Z."/>
            <person name="Zhu L."/>
            <person name="Gill N."/>
            <person name="Joshi T."/>
            <person name="Libault M."/>
            <person name="Sethuraman A."/>
            <person name="Zhang X."/>
            <person name="Shinozaki K."/>
            <person name="Nguyen H."/>
            <person name="Wing R."/>
            <person name="Cregan P."/>
            <person name="Specht J."/>
            <person name="Grimwood J."/>
            <person name="Rokhsar D."/>
            <person name="Stacey G."/>
            <person name="Shoemaker R."/>
            <person name="Jackson S."/>
        </authorList>
    </citation>
    <scope>NUCLEOTIDE SEQUENCE</scope>
    <source>
        <tissue evidence="14">Callus</tissue>
    </source>
</reference>
<accession>I1N5Y1</accession>
<dbReference type="GO" id="GO:0006508">
    <property type="term" value="P:proteolysis"/>
    <property type="evidence" value="ECO:0007669"/>
    <property type="project" value="UniProtKB-KW"/>
</dbReference>
<reference evidence="14 15" key="1">
    <citation type="journal article" date="2010" name="Nature">
        <title>Genome sequence of the palaeopolyploid soybean.</title>
        <authorList>
            <person name="Schmutz J."/>
            <person name="Cannon S.B."/>
            <person name="Schlueter J."/>
            <person name="Ma J."/>
            <person name="Mitros T."/>
            <person name="Nelson W."/>
            <person name="Hyten D.L."/>
            <person name="Song Q."/>
            <person name="Thelen J.J."/>
            <person name="Cheng J."/>
            <person name="Xu D."/>
            <person name="Hellsten U."/>
            <person name="May G.D."/>
            <person name="Yu Y."/>
            <person name="Sakurai T."/>
            <person name="Umezawa T."/>
            <person name="Bhattacharyya M.K."/>
            <person name="Sandhu D."/>
            <person name="Valliyodan B."/>
            <person name="Lindquist E."/>
            <person name="Peto M."/>
            <person name="Grant D."/>
            <person name="Shu S."/>
            <person name="Goodstein D."/>
            <person name="Barry K."/>
            <person name="Futrell-Griggs M."/>
            <person name="Abernathy B."/>
            <person name="Du J."/>
            <person name="Tian Z."/>
            <person name="Zhu L."/>
            <person name="Gill N."/>
            <person name="Joshi T."/>
            <person name="Libault M."/>
            <person name="Sethuraman A."/>
            <person name="Zhang X.-C."/>
            <person name="Shinozaki K."/>
            <person name="Nguyen H.T."/>
            <person name="Wing R.A."/>
            <person name="Cregan P."/>
            <person name="Specht J."/>
            <person name="Grimwood J."/>
            <person name="Rokhsar D."/>
            <person name="Stacey G."/>
            <person name="Shoemaker R.C."/>
            <person name="Jackson S.A."/>
        </authorList>
    </citation>
    <scope>NUCLEOTIDE SEQUENCE [LARGE SCALE GENOMIC DNA]</scope>
    <source>
        <strain evidence="15">cv. Williams 82</strain>
        <tissue evidence="14">Callus</tissue>
    </source>
</reference>
<feature type="binding site" evidence="11">
    <location>
        <position position="238"/>
    </location>
    <ligand>
        <name>Ca(2+)</name>
        <dbReference type="ChEBI" id="CHEBI:29108"/>
        <label>3</label>
    </ligand>
</feature>
<dbReference type="OrthoDB" id="406838at2759"/>
<feature type="binding site" evidence="11">
    <location>
        <position position="235"/>
    </location>
    <ligand>
        <name>Ca(2+)</name>
        <dbReference type="ChEBI" id="CHEBI:29108"/>
        <label>3</label>
    </ligand>
</feature>
<feature type="binding site" evidence="11">
    <location>
        <position position="274"/>
    </location>
    <ligand>
        <name>Zn(2+)</name>
        <dbReference type="ChEBI" id="CHEBI:29105"/>
        <label>2</label>
        <note>catalytic</note>
    </ligand>
</feature>
<protein>
    <recommendedName>
        <fullName evidence="13">Peptidase metallopeptidase domain-containing protein</fullName>
    </recommendedName>
</protein>
<keyword evidence="6 11" id="KW-0862">Zinc</keyword>
<dbReference type="InterPro" id="IPR021158">
    <property type="entry name" value="Pept_M10A_Zn_BS"/>
</dbReference>
<dbReference type="SMR" id="I1N5Y1"/>
<evidence type="ECO:0000256" key="3">
    <source>
        <dbReference type="ARBA" id="ARBA00022723"/>
    </source>
</evidence>
<dbReference type="GO" id="GO:0030574">
    <property type="term" value="P:collagen catabolic process"/>
    <property type="evidence" value="ECO:0000318"/>
    <property type="project" value="GO_Central"/>
</dbReference>
<organism evidence="15">
    <name type="scientific">Glycine max</name>
    <name type="common">Soybean</name>
    <name type="synonym">Glycine hispida</name>
    <dbReference type="NCBI Taxonomy" id="3847"/>
    <lineage>
        <taxon>Eukaryota</taxon>
        <taxon>Viridiplantae</taxon>
        <taxon>Streptophyta</taxon>
        <taxon>Embryophyta</taxon>
        <taxon>Tracheophyta</taxon>
        <taxon>Spermatophyta</taxon>
        <taxon>Magnoliopsida</taxon>
        <taxon>eudicotyledons</taxon>
        <taxon>Gunneridae</taxon>
        <taxon>Pentapetalae</taxon>
        <taxon>rosids</taxon>
        <taxon>fabids</taxon>
        <taxon>Fabales</taxon>
        <taxon>Fabaceae</taxon>
        <taxon>Papilionoideae</taxon>
        <taxon>50 kb inversion clade</taxon>
        <taxon>NPAAA clade</taxon>
        <taxon>indigoferoid/millettioid clade</taxon>
        <taxon>Phaseoleae</taxon>
        <taxon>Glycine</taxon>
        <taxon>Glycine subgen. Soja</taxon>
    </lineage>
</organism>
<dbReference type="InterPro" id="IPR006026">
    <property type="entry name" value="Peptidase_Metallo"/>
</dbReference>
<dbReference type="GO" id="GO:0008270">
    <property type="term" value="F:zinc ion binding"/>
    <property type="evidence" value="ECO:0007669"/>
    <property type="project" value="InterPro"/>
</dbReference>
<dbReference type="GO" id="GO:0004222">
    <property type="term" value="F:metalloendopeptidase activity"/>
    <property type="evidence" value="ECO:0000318"/>
    <property type="project" value="GO_Central"/>
</dbReference>
<dbReference type="InterPro" id="IPR021190">
    <property type="entry name" value="Pept_M10A"/>
</dbReference>
<dbReference type="InterPro" id="IPR001818">
    <property type="entry name" value="Pept_M10_metallopeptidase"/>
</dbReference>
<dbReference type="GO" id="GO:0030198">
    <property type="term" value="P:extracellular matrix organization"/>
    <property type="evidence" value="ECO:0000318"/>
    <property type="project" value="GO_Central"/>
</dbReference>
<feature type="binding site" evidence="11">
    <location>
        <position position="238"/>
    </location>
    <ligand>
        <name>Ca(2+)</name>
        <dbReference type="ChEBI" id="CHEBI:29108"/>
        <label>1</label>
    </ligand>
</feature>
<evidence type="ECO:0000256" key="7">
    <source>
        <dbReference type="ARBA" id="ARBA00023049"/>
    </source>
</evidence>
<feature type="binding site" evidence="11">
    <location>
        <position position="215"/>
    </location>
    <ligand>
        <name>Ca(2+)</name>
        <dbReference type="ChEBI" id="CHEBI:29108"/>
        <label>3</label>
    </ligand>
</feature>
<dbReference type="AlphaFoldDB" id="I1N5Y1"/>
<evidence type="ECO:0000256" key="11">
    <source>
        <dbReference type="PIRSR" id="PIRSR621190-2"/>
    </source>
</evidence>
<keyword evidence="7" id="KW-0482">Metalloprotease</keyword>
<dbReference type="SMART" id="SM00235">
    <property type="entry name" value="ZnMc"/>
    <property type="match status" value="1"/>
</dbReference>
<keyword evidence="2" id="KW-0645">Protease</keyword>
<evidence type="ECO:0000313" key="14">
    <source>
        <dbReference type="EMBL" id="KRG93413.1"/>
    </source>
</evidence>
<dbReference type="Pfam" id="PF01471">
    <property type="entry name" value="PG_binding_1"/>
    <property type="match status" value="1"/>
</dbReference>
<dbReference type="SUPFAM" id="SSF47090">
    <property type="entry name" value="PGBD-like"/>
    <property type="match status" value="1"/>
</dbReference>
<dbReference type="PRINTS" id="PR00138">
    <property type="entry name" value="MATRIXIN"/>
</dbReference>
<dbReference type="InterPro" id="IPR024079">
    <property type="entry name" value="MetalloPept_cat_dom_sf"/>
</dbReference>
<dbReference type="eggNOG" id="KOG1565">
    <property type="taxonomic scope" value="Eukaryota"/>
</dbReference>
<evidence type="ECO:0000313" key="15">
    <source>
        <dbReference type="EnsemblPlants" id="KRG93413"/>
    </source>
</evidence>
<evidence type="ECO:0000256" key="2">
    <source>
        <dbReference type="ARBA" id="ARBA00022670"/>
    </source>
</evidence>
<dbReference type="SUPFAM" id="SSF55486">
    <property type="entry name" value="Metalloproteases ('zincins'), catalytic domain"/>
    <property type="match status" value="1"/>
</dbReference>
<evidence type="ECO:0000313" key="16">
    <source>
        <dbReference type="Proteomes" id="UP000008827"/>
    </source>
</evidence>
<dbReference type="Gene3D" id="3.40.390.10">
    <property type="entry name" value="Collagenase (Catalytic Domain)"/>
    <property type="match status" value="1"/>
</dbReference>
<evidence type="ECO:0000256" key="1">
    <source>
        <dbReference type="ARBA" id="ARBA00009614"/>
    </source>
</evidence>
<comment type="cofactor">
    <cofactor evidence="11">
        <name>Zn(2+)</name>
        <dbReference type="ChEBI" id="CHEBI:29105"/>
    </cofactor>
    <text evidence="11">Binds 2 Zn(2+) ions per subunit.</text>
</comment>
<feature type="binding site" evidence="11">
    <location>
        <position position="233"/>
    </location>
    <ligand>
        <name>Zn(2+)</name>
        <dbReference type="ChEBI" id="CHEBI:29105"/>
        <label>1</label>
    </ligand>
</feature>
<dbReference type="InterPro" id="IPR033739">
    <property type="entry name" value="M10A_MMP"/>
</dbReference>
<dbReference type="EMBL" id="CM000852">
    <property type="protein sequence ID" value="KRG93413.1"/>
    <property type="molecule type" value="Genomic_DNA"/>
</dbReference>
<dbReference type="InterPro" id="IPR002477">
    <property type="entry name" value="Peptidoglycan-bd-like"/>
</dbReference>
<feature type="domain" description="Peptidase metallopeptidase" evidence="13">
    <location>
        <begin position="143"/>
        <end position="299"/>
    </location>
</feature>
<dbReference type="PROSITE" id="PS00546">
    <property type="entry name" value="CYSTEINE_SWITCH"/>
    <property type="match status" value="1"/>
</dbReference>
<dbReference type="Pfam" id="PF00413">
    <property type="entry name" value="Peptidase_M10"/>
    <property type="match status" value="1"/>
</dbReference>
<feature type="binding site" evidence="11">
    <location>
        <position position="223"/>
    </location>
    <ligand>
        <name>Zn(2+)</name>
        <dbReference type="ChEBI" id="CHEBI:29105"/>
        <label>1</label>
    </ligand>
</feature>
<dbReference type="EnsemblPlants" id="KRG93413">
    <property type="protein sequence ID" value="KRG93413"/>
    <property type="gene ID" value="GLYMA_19G014300"/>
</dbReference>
<evidence type="ECO:0000256" key="10">
    <source>
        <dbReference type="PIRSR" id="PIRSR621190-1"/>
    </source>
</evidence>
<dbReference type="RefSeq" id="XP_003554856.1">
    <property type="nucleotide sequence ID" value="XM_003554808.3"/>
</dbReference>
<feature type="binding site" evidence="11">
    <location>
        <position position="266"/>
    </location>
    <ligand>
        <name>Zn(2+)</name>
        <dbReference type="ChEBI" id="CHEBI:29105"/>
        <label>2</label>
        <note>catalytic</note>
    </ligand>
</feature>
<keyword evidence="8" id="KW-0865">Zymogen</keyword>
<reference evidence="15" key="2">
    <citation type="submission" date="2018-02" db="UniProtKB">
        <authorList>
            <consortium name="EnsemblPlants"/>
        </authorList>
    </citation>
    <scope>IDENTIFICATION</scope>
    <source>
        <strain evidence="15">Williams 82</strain>
    </source>
</reference>
<gene>
    <name evidence="15" type="primary">LOC100801869</name>
    <name evidence="14" type="ORF">GLYMA_19G014300</name>
</gene>
<evidence type="ECO:0000256" key="8">
    <source>
        <dbReference type="ARBA" id="ARBA00023145"/>
    </source>
</evidence>
<dbReference type="FunFam" id="3.40.390.10:FF:000018">
    <property type="entry name" value="Metalloendoproteinase 1"/>
    <property type="match status" value="1"/>
</dbReference>
<dbReference type="STRING" id="3847.I1N5Y1"/>
<comment type="similarity">
    <text evidence="1">Belongs to the peptidase M10A family. Matrix metalloproteinases (MMPs) subfamily.</text>
</comment>
<feature type="binding site" evidence="11">
    <location>
        <position position="210"/>
    </location>
    <ligand>
        <name>Zn(2+)</name>
        <dbReference type="ChEBI" id="CHEBI:29105"/>
        <label>1</label>
    </ligand>
</feature>
<dbReference type="CDD" id="cd04278">
    <property type="entry name" value="ZnMc_MMP"/>
    <property type="match status" value="1"/>
</dbReference>
<keyword evidence="9" id="KW-0325">Glycoprotein</keyword>
<keyword evidence="11" id="KW-0106">Calcium</keyword>
<dbReference type="OMA" id="TMKKMST"/>
<keyword evidence="5" id="KW-0378">Hydrolase</keyword>
<dbReference type="InterPro" id="IPR036365">
    <property type="entry name" value="PGBD-like_sf"/>
</dbReference>
<dbReference type="KEGG" id="gmx:100801869"/>